<dbReference type="AlphaFoldDB" id="A0A2N2F2I3"/>
<dbReference type="Proteomes" id="UP000233417">
    <property type="component" value="Unassembled WGS sequence"/>
</dbReference>
<protein>
    <submittedName>
        <fullName evidence="1">Uncharacterized protein</fullName>
    </submittedName>
</protein>
<organism evidence="1 2">
    <name type="scientific">Candidatus Dojkabacteria bacterium HGW-Dojkabacteria-1</name>
    <dbReference type="NCBI Taxonomy" id="2013761"/>
    <lineage>
        <taxon>Bacteria</taxon>
        <taxon>Candidatus Dojkabacteria</taxon>
    </lineage>
</organism>
<name>A0A2N2F2I3_9BACT</name>
<evidence type="ECO:0000313" key="1">
    <source>
        <dbReference type="EMBL" id="PKN02434.1"/>
    </source>
</evidence>
<sequence>MINEKELIQQLPVVEGGASPLTAELPRVESEYNIQPATQAPTNGIQPLESHKVGSQIQSALNDEKVGKDFPELGNDLTSSLVWKNYINSKRRGAELPS</sequence>
<comment type="caution">
    <text evidence="1">The sequence shown here is derived from an EMBL/GenBank/DDBJ whole genome shotgun (WGS) entry which is preliminary data.</text>
</comment>
<proteinExistence type="predicted"/>
<reference evidence="1 2" key="1">
    <citation type="journal article" date="2017" name="ISME J.">
        <title>Potential for microbial H2 and metal transformations associated with novel bacteria and archaea in deep terrestrial subsurface sediments.</title>
        <authorList>
            <person name="Hernsdorf A.W."/>
            <person name="Amano Y."/>
            <person name="Miyakawa K."/>
            <person name="Ise K."/>
            <person name="Suzuki Y."/>
            <person name="Anantharaman K."/>
            <person name="Probst A."/>
            <person name="Burstein D."/>
            <person name="Thomas B.C."/>
            <person name="Banfield J.F."/>
        </authorList>
    </citation>
    <scope>NUCLEOTIDE SEQUENCE [LARGE SCALE GENOMIC DNA]</scope>
    <source>
        <strain evidence="1">HGW-Dojkabacteria-1</strain>
    </source>
</reference>
<evidence type="ECO:0000313" key="2">
    <source>
        <dbReference type="Proteomes" id="UP000233417"/>
    </source>
</evidence>
<accession>A0A2N2F2I3</accession>
<gene>
    <name evidence="1" type="ORF">CVU76_00100</name>
</gene>
<dbReference type="EMBL" id="PHAO01000001">
    <property type="protein sequence ID" value="PKN02434.1"/>
    <property type="molecule type" value="Genomic_DNA"/>
</dbReference>